<dbReference type="WBParaSite" id="RSKR_0000679100.1">
    <property type="protein sequence ID" value="RSKR_0000679100.1"/>
    <property type="gene ID" value="RSKR_0000679100"/>
</dbReference>
<dbReference type="Proteomes" id="UP000095286">
    <property type="component" value="Unplaced"/>
</dbReference>
<organism evidence="1 2">
    <name type="scientific">Rhabditophanes sp. KR3021</name>
    <dbReference type="NCBI Taxonomy" id="114890"/>
    <lineage>
        <taxon>Eukaryota</taxon>
        <taxon>Metazoa</taxon>
        <taxon>Ecdysozoa</taxon>
        <taxon>Nematoda</taxon>
        <taxon>Chromadorea</taxon>
        <taxon>Rhabditida</taxon>
        <taxon>Tylenchina</taxon>
        <taxon>Panagrolaimomorpha</taxon>
        <taxon>Strongyloidoidea</taxon>
        <taxon>Alloionematidae</taxon>
        <taxon>Rhabditophanes</taxon>
    </lineage>
</organism>
<reference evidence="2" key="1">
    <citation type="submission" date="2016-11" db="UniProtKB">
        <authorList>
            <consortium name="WormBaseParasite"/>
        </authorList>
    </citation>
    <scope>IDENTIFICATION</scope>
    <source>
        <strain evidence="2">KR3021</strain>
    </source>
</reference>
<protein>
    <submittedName>
        <fullName evidence="2">PGG domain-containing protein</fullName>
    </submittedName>
</protein>
<sequence>MSRASSMVQSYHIPIHDGTLTGGGFTVVETKKSRMFPTHNEFDFKKVKEKLDSRIVVWTLISLLTAAVILIIHGTFHHRGSASLQYYATQARYNLMQSDESKLNNKTTINGINTDRNILTTQYLSQVSENIDLVSKSLWNLVAFNIICFVVLLATHIIYSFSENQQGPIKVIYRLVIALILLALFLQGCVVFFLLYPRTAKLPQIADHLFKQSTPKFEHLRKQVEEDMDCKFEVDPIVLALGRIVSTR</sequence>
<name>A0AC35U2E5_9BILA</name>
<evidence type="ECO:0000313" key="2">
    <source>
        <dbReference type="WBParaSite" id="RSKR_0000679100.1"/>
    </source>
</evidence>
<evidence type="ECO:0000313" key="1">
    <source>
        <dbReference type="Proteomes" id="UP000095286"/>
    </source>
</evidence>
<accession>A0AC35U2E5</accession>
<proteinExistence type="predicted"/>